<organism evidence="2 3">
    <name type="scientific">Jannaschia donghaensis</name>
    <dbReference type="NCBI Taxonomy" id="420998"/>
    <lineage>
        <taxon>Bacteria</taxon>
        <taxon>Pseudomonadati</taxon>
        <taxon>Pseudomonadota</taxon>
        <taxon>Alphaproteobacteria</taxon>
        <taxon>Rhodobacterales</taxon>
        <taxon>Roseobacteraceae</taxon>
        <taxon>Jannaschia</taxon>
    </lineage>
</organism>
<dbReference type="GO" id="GO:0004519">
    <property type="term" value="F:endonuclease activity"/>
    <property type="evidence" value="ECO:0007669"/>
    <property type="project" value="UniProtKB-KW"/>
</dbReference>
<dbReference type="STRING" id="420998.JDO7802_03347"/>
<evidence type="ECO:0000313" key="3">
    <source>
        <dbReference type="Proteomes" id="UP000049222"/>
    </source>
</evidence>
<keyword evidence="3" id="KW-1185">Reference proteome</keyword>
<evidence type="ECO:0000313" key="2">
    <source>
        <dbReference type="EMBL" id="CTQ51308.1"/>
    </source>
</evidence>
<dbReference type="GO" id="GO:0003676">
    <property type="term" value="F:nucleic acid binding"/>
    <property type="evidence" value="ECO:0007669"/>
    <property type="project" value="InterPro"/>
</dbReference>
<reference evidence="2 3" key="1">
    <citation type="submission" date="2015-07" db="EMBL/GenBank/DDBJ databases">
        <authorList>
            <person name="Noorani M."/>
        </authorList>
    </citation>
    <scope>NUCLEOTIDE SEQUENCE [LARGE SCALE GENOMIC DNA]</scope>
    <source>
        <strain evidence="2 3">CECT 7802</strain>
    </source>
</reference>
<dbReference type="Gene3D" id="1.10.30.50">
    <property type="match status" value="1"/>
</dbReference>
<protein>
    <submittedName>
        <fullName evidence="2">Putative restriction endonuclease</fullName>
    </submittedName>
</protein>
<accession>A0A0M6YLR8</accession>
<dbReference type="Proteomes" id="UP000049222">
    <property type="component" value="Unassembled WGS sequence"/>
</dbReference>
<feature type="domain" description="HNH" evidence="1">
    <location>
        <begin position="232"/>
        <end position="277"/>
    </location>
</feature>
<dbReference type="InterPro" id="IPR003615">
    <property type="entry name" value="HNH_nuc"/>
</dbReference>
<keyword evidence="2" id="KW-0255">Endonuclease</keyword>
<dbReference type="Pfam" id="PF01844">
    <property type="entry name" value="HNH"/>
    <property type="match status" value="1"/>
</dbReference>
<dbReference type="InterPro" id="IPR002711">
    <property type="entry name" value="HNH"/>
</dbReference>
<keyword evidence="2" id="KW-0378">Hydrolase</keyword>
<evidence type="ECO:0000259" key="1">
    <source>
        <dbReference type="Pfam" id="PF01844"/>
    </source>
</evidence>
<dbReference type="CDD" id="cd00085">
    <property type="entry name" value="HNHc"/>
    <property type="match status" value="1"/>
</dbReference>
<proteinExistence type="predicted"/>
<dbReference type="OrthoDB" id="9802640at2"/>
<dbReference type="EMBL" id="CXSU01000012">
    <property type="protein sequence ID" value="CTQ51308.1"/>
    <property type="molecule type" value="Genomic_DNA"/>
</dbReference>
<keyword evidence="2" id="KW-0540">Nuclease</keyword>
<dbReference type="AlphaFoldDB" id="A0A0M6YLR8"/>
<dbReference type="RefSeq" id="WP_083481211.1">
    <property type="nucleotide sequence ID" value="NZ_CXSU01000012.1"/>
</dbReference>
<dbReference type="GO" id="GO:0008270">
    <property type="term" value="F:zinc ion binding"/>
    <property type="evidence" value="ECO:0007669"/>
    <property type="project" value="InterPro"/>
</dbReference>
<name>A0A0M6YLR8_9RHOB</name>
<sequence length="302" mass="33283">MVKFNEVVPSANDLMGVKAVWGRSEEAVMCFGSRGDAAKKDKGHYSQARITAEKAQEQPYFVTIGGGKHIPEGLRGRAIELVRTTGAYGETTAFVKGTSLRTRLEQWPVAVVLSEVYAIDGEPLLVDELGFDDMNILANAYDRVMRYSEQIEALWSALKDRNVSRRWEVQLPSGFRDPGSVKLIGTLYPKLNIKSSEGKKVWKLSKAIERDASLKREVKAQNRAKNGGALCCEACGFSDMSDGMFDAHHLQPLAAGVRESRVDDLIVLCPTCHRWAHVKAPDLLSPLTASEVAEALECQLSD</sequence>
<gene>
    <name evidence="2" type="ORF">JDO7802_03347</name>
</gene>